<dbReference type="Proteomes" id="UP000799424">
    <property type="component" value="Unassembled WGS sequence"/>
</dbReference>
<protein>
    <submittedName>
        <fullName evidence="2">Uncharacterized protein</fullName>
    </submittedName>
</protein>
<evidence type="ECO:0000313" key="2">
    <source>
        <dbReference type="EMBL" id="KAF2827844.1"/>
    </source>
</evidence>
<feature type="compositionally biased region" description="Basic and acidic residues" evidence="1">
    <location>
        <begin position="1"/>
        <end position="11"/>
    </location>
</feature>
<keyword evidence="3" id="KW-1185">Reference proteome</keyword>
<feature type="region of interest" description="Disordered" evidence="1">
    <location>
        <begin position="1"/>
        <end position="25"/>
    </location>
</feature>
<gene>
    <name evidence="2" type="ORF">CC86DRAFT_404886</name>
</gene>
<evidence type="ECO:0000313" key="3">
    <source>
        <dbReference type="Proteomes" id="UP000799424"/>
    </source>
</evidence>
<name>A0A6A7A4U2_9PLEO</name>
<reference evidence="2" key="1">
    <citation type="journal article" date="2020" name="Stud. Mycol.">
        <title>101 Dothideomycetes genomes: a test case for predicting lifestyles and emergence of pathogens.</title>
        <authorList>
            <person name="Haridas S."/>
            <person name="Albert R."/>
            <person name="Binder M."/>
            <person name="Bloem J."/>
            <person name="Labutti K."/>
            <person name="Salamov A."/>
            <person name="Andreopoulos B."/>
            <person name="Baker S."/>
            <person name="Barry K."/>
            <person name="Bills G."/>
            <person name="Bluhm B."/>
            <person name="Cannon C."/>
            <person name="Castanera R."/>
            <person name="Culley D."/>
            <person name="Daum C."/>
            <person name="Ezra D."/>
            <person name="Gonzalez J."/>
            <person name="Henrissat B."/>
            <person name="Kuo A."/>
            <person name="Liang C."/>
            <person name="Lipzen A."/>
            <person name="Lutzoni F."/>
            <person name="Magnuson J."/>
            <person name="Mondo S."/>
            <person name="Nolan M."/>
            <person name="Ohm R."/>
            <person name="Pangilinan J."/>
            <person name="Park H.-J."/>
            <person name="Ramirez L."/>
            <person name="Alfaro M."/>
            <person name="Sun H."/>
            <person name="Tritt A."/>
            <person name="Yoshinaga Y."/>
            <person name="Zwiers L.-H."/>
            <person name="Turgeon B."/>
            <person name="Goodwin S."/>
            <person name="Spatafora J."/>
            <person name="Crous P."/>
            <person name="Grigoriev I."/>
        </authorList>
    </citation>
    <scope>NUCLEOTIDE SEQUENCE</scope>
    <source>
        <strain evidence="2">CBS 113818</strain>
    </source>
</reference>
<dbReference type="AlphaFoldDB" id="A0A6A7A4U2"/>
<proteinExistence type="predicted"/>
<organism evidence="2 3">
    <name type="scientific">Ophiobolus disseminans</name>
    <dbReference type="NCBI Taxonomy" id="1469910"/>
    <lineage>
        <taxon>Eukaryota</taxon>
        <taxon>Fungi</taxon>
        <taxon>Dikarya</taxon>
        <taxon>Ascomycota</taxon>
        <taxon>Pezizomycotina</taxon>
        <taxon>Dothideomycetes</taxon>
        <taxon>Pleosporomycetidae</taxon>
        <taxon>Pleosporales</taxon>
        <taxon>Pleosporineae</taxon>
        <taxon>Phaeosphaeriaceae</taxon>
        <taxon>Ophiobolus</taxon>
    </lineage>
</organism>
<accession>A0A6A7A4U2</accession>
<sequence>MRIEDSGKMNEEDVSDNNHQVNEYDEYHRNNINDTEEVDYRLGEWLVESQVRAQCDKPEISDIQGKILSLLVEKGKRKFEGLTQVNVRDAKFRIWVMEPDVEDASNSSGVDNETVPITIDGVRYSRFIVNQEILITASAKLRELGSGPHGNFAACCFQIHACSS</sequence>
<dbReference type="EMBL" id="MU006223">
    <property type="protein sequence ID" value="KAF2827844.1"/>
    <property type="molecule type" value="Genomic_DNA"/>
</dbReference>
<evidence type="ECO:0000256" key="1">
    <source>
        <dbReference type="SAM" id="MobiDB-lite"/>
    </source>
</evidence>